<dbReference type="InterPro" id="IPR004358">
    <property type="entry name" value="Sig_transdc_His_kin-like_C"/>
</dbReference>
<evidence type="ECO:0000313" key="14">
    <source>
        <dbReference type="Proteomes" id="UP000009011"/>
    </source>
</evidence>
<evidence type="ECO:0000259" key="11">
    <source>
        <dbReference type="PROSITE" id="PS50109"/>
    </source>
</evidence>
<evidence type="ECO:0000256" key="3">
    <source>
        <dbReference type="ARBA" id="ARBA00012438"/>
    </source>
</evidence>
<dbReference type="PROSITE" id="PS50885">
    <property type="entry name" value="HAMP"/>
    <property type="match status" value="1"/>
</dbReference>
<dbReference type="InterPro" id="IPR003661">
    <property type="entry name" value="HisK_dim/P_dom"/>
</dbReference>
<dbReference type="InterPro" id="IPR036097">
    <property type="entry name" value="HisK_dim/P_sf"/>
</dbReference>
<proteinExistence type="predicted"/>
<comment type="catalytic activity">
    <reaction evidence="1">
        <text>ATP + protein L-histidine = ADP + protein N-phospho-L-histidine.</text>
        <dbReference type="EC" id="2.7.13.3"/>
    </reaction>
</comment>
<dbReference type="Gene3D" id="1.10.287.130">
    <property type="match status" value="1"/>
</dbReference>
<dbReference type="PROSITE" id="PS50109">
    <property type="entry name" value="HIS_KIN"/>
    <property type="match status" value="1"/>
</dbReference>
<name>I6ZZ70_MELRP</name>
<dbReference type="eggNOG" id="COG4191">
    <property type="taxonomic scope" value="Bacteria"/>
</dbReference>
<dbReference type="Pfam" id="PF02518">
    <property type="entry name" value="HATPase_c"/>
    <property type="match status" value="1"/>
</dbReference>
<dbReference type="GO" id="GO:0005524">
    <property type="term" value="F:ATP binding"/>
    <property type="evidence" value="ECO:0007669"/>
    <property type="project" value="UniProtKB-KW"/>
</dbReference>
<feature type="transmembrane region" description="Helical" evidence="10">
    <location>
        <begin position="15"/>
        <end position="39"/>
    </location>
</feature>
<evidence type="ECO:0000256" key="4">
    <source>
        <dbReference type="ARBA" id="ARBA00022553"/>
    </source>
</evidence>
<dbReference type="Gene3D" id="6.10.340.10">
    <property type="match status" value="1"/>
</dbReference>
<dbReference type="PATRIC" id="fig|1191523.3.peg.1131"/>
<keyword evidence="10" id="KW-0472">Membrane</keyword>
<keyword evidence="9" id="KW-0902">Two-component regulatory system</keyword>
<dbReference type="OrthoDB" id="9776727at2"/>
<evidence type="ECO:0000256" key="10">
    <source>
        <dbReference type="SAM" id="Phobius"/>
    </source>
</evidence>
<dbReference type="SUPFAM" id="SSF55874">
    <property type="entry name" value="ATPase domain of HSP90 chaperone/DNA topoisomerase II/histidine kinase"/>
    <property type="match status" value="1"/>
</dbReference>
<dbReference type="InterPro" id="IPR005467">
    <property type="entry name" value="His_kinase_dom"/>
</dbReference>
<dbReference type="STRING" id="1191523.MROS_1069"/>
<feature type="domain" description="HAMP" evidence="12">
    <location>
        <begin position="198"/>
        <end position="266"/>
    </location>
</feature>
<dbReference type="GO" id="GO:0000155">
    <property type="term" value="F:phosphorelay sensor kinase activity"/>
    <property type="evidence" value="ECO:0007669"/>
    <property type="project" value="InterPro"/>
</dbReference>
<evidence type="ECO:0000259" key="12">
    <source>
        <dbReference type="PROSITE" id="PS50885"/>
    </source>
</evidence>
<keyword evidence="5" id="KW-0808">Transferase</keyword>
<dbReference type="GO" id="GO:0016020">
    <property type="term" value="C:membrane"/>
    <property type="evidence" value="ECO:0007669"/>
    <property type="project" value="UniProtKB-SubCell"/>
</dbReference>
<protein>
    <recommendedName>
        <fullName evidence="3">histidine kinase</fullName>
        <ecNumber evidence="3">2.7.13.3</ecNumber>
    </recommendedName>
</protein>
<feature type="transmembrane region" description="Helical" evidence="10">
    <location>
        <begin position="176"/>
        <end position="200"/>
    </location>
</feature>
<dbReference type="PRINTS" id="PR00344">
    <property type="entry name" value="BCTRLSENSOR"/>
</dbReference>
<dbReference type="InterPro" id="IPR003594">
    <property type="entry name" value="HATPase_dom"/>
</dbReference>
<evidence type="ECO:0000256" key="2">
    <source>
        <dbReference type="ARBA" id="ARBA00004370"/>
    </source>
</evidence>
<dbReference type="SUPFAM" id="SSF47384">
    <property type="entry name" value="Homodimeric domain of signal transducing histidine kinase"/>
    <property type="match status" value="1"/>
</dbReference>
<dbReference type="Pfam" id="PF00512">
    <property type="entry name" value="HisKA"/>
    <property type="match status" value="1"/>
</dbReference>
<dbReference type="HOGENOM" id="CLU_000445_89_29_10"/>
<dbReference type="InterPro" id="IPR036890">
    <property type="entry name" value="HATPase_C_sf"/>
</dbReference>
<dbReference type="Gene3D" id="3.30.565.10">
    <property type="entry name" value="Histidine kinase-like ATPase, C-terminal domain"/>
    <property type="match status" value="1"/>
</dbReference>
<dbReference type="InterPro" id="IPR003660">
    <property type="entry name" value="HAMP_dom"/>
</dbReference>
<evidence type="ECO:0000256" key="1">
    <source>
        <dbReference type="ARBA" id="ARBA00000085"/>
    </source>
</evidence>
<evidence type="ECO:0000256" key="7">
    <source>
        <dbReference type="ARBA" id="ARBA00022777"/>
    </source>
</evidence>
<keyword evidence="7 13" id="KW-0418">Kinase</keyword>
<dbReference type="KEGG" id="mro:MROS_1069"/>
<sequence length="507" mass="57373">MNYINDNQIKFKVPLFWKFSIAIILIVIVFGSVNSILIFNNVQTSLQKETEKRGLFIARSISNQITPDLLFEDYVSIQNTINNIKNTDSTIAYILVLDTEKKPIVHTFENRLSGNLAAANSLDGNKIYNTQLLKLKNDESSLILDIAVPVLSGEVGEVRVGLYENFIQNDVEATVMVFWIMVAIFLAFGIIGAFVFANFITKPIKLIQNVADRIDLANIGINPIPIIKIRDRFLGKIKMYFRAEDEIDILADRFNQMIVRLDKAYRDLQKANANLIQSEKLATVGTLTAGIAHEINNPIAGLKNCIRRLINDPENIVQNKKYLAMMDNAVEKIEKVVGNLLNFSRKQNEDFGYLSIHKVIENSLLFVGHRLEKLRITVTKNIPQNLKKIKGNENQLEQVFLNLFINSIDSIEEKLKYEPESERRLSISVYEENNNVVIMIEDTGRGIPKKILNNIFDPFLTTKEPGRGTGLGLSIVYNIIKAHNGKISFESVEGNGTTVKVQLPKNF</sequence>
<dbReference type="PANTHER" id="PTHR43065:SF46">
    <property type="entry name" value="C4-DICARBOXYLATE TRANSPORT SENSOR PROTEIN DCTB"/>
    <property type="match status" value="1"/>
</dbReference>
<reference evidence="13 14" key="1">
    <citation type="journal article" date="2013" name="PLoS ONE">
        <title>Genomic analysis of Melioribacter roseus, facultatively anaerobic organotrophic bacterium representing a novel deep lineage within Bacteriodetes/Chlorobi group.</title>
        <authorList>
            <person name="Kadnikov V.V."/>
            <person name="Mardanov A.V."/>
            <person name="Podosokorskaya O.A."/>
            <person name="Gavrilov S.N."/>
            <person name="Kublanov I.V."/>
            <person name="Beletsky A.V."/>
            <person name="Bonch-Osmolovskaya E.A."/>
            <person name="Ravin N.V."/>
        </authorList>
    </citation>
    <scope>NUCLEOTIDE SEQUENCE [LARGE SCALE GENOMIC DNA]</scope>
    <source>
        <strain evidence="14">JCM 17771 / P3M-2</strain>
    </source>
</reference>
<accession>I6ZZ70</accession>
<dbReference type="SMART" id="SM00387">
    <property type="entry name" value="HATPase_c"/>
    <property type="match status" value="1"/>
</dbReference>
<dbReference type="EMBL" id="CP003557">
    <property type="protein sequence ID" value="AFN74308.1"/>
    <property type="molecule type" value="Genomic_DNA"/>
</dbReference>
<evidence type="ECO:0000313" key="13">
    <source>
        <dbReference type="EMBL" id="AFN74308.1"/>
    </source>
</evidence>
<evidence type="ECO:0000256" key="9">
    <source>
        <dbReference type="ARBA" id="ARBA00023012"/>
    </source>
</evidence>
<evidence type="ECO:0000256" key="5">
    <source>
        <dbReference type="ARBA" id="ARBA00022679"/>
    </source>
</evidence>
<dbReference type="SMART" id="SM00388">
    <property type="entry name" value="HisKA"/>
    <property type="match status" value="1"/>
</dbReference>
<feature type="domain" description="Histidine kinase" evidence="11">
    <location>
        <begin position="290"/>
        <end position="507"/>
    </location>
</feature>
<keyword evidence="10" id="KW-0812">Transmembrane</keyword>
<keyword evidence="6" id="KW-0547">Nucleotide-binding</keyword>
<dbReference type="SMART" id="SM00304">
    <property type="entry name" value="HAMP"/>
    <property type="match status" value="1"/>
</dbReference>
<dbReference type="PANTHER" id="PTHR43065">
    <property type="entry name" value="SENSOR HISTIDINE KINASE"/>
    <property type="match status" value="1"/>
</dbReference>
<dbReference type="EC" id="2.7.13.3" evidence="3"/>
<keyword evidence="8" id="KW-0067">ATP-binding</keyword>
<keyword evidence="4" id="KW-0597">Phosphoprotein</keyword>
<keyword evidence="10" id="KW-1133">Transmembrane helix</keyword>
<dbReference type="Proteomes" id="UP000009011">
    <property type="component" value="Chromosome"/>
</dbReference>
<organism evidence="13 14">
    <name type="scientific">Melioribacter roseus (strain DSM 23840 / JCM 17771 / VKM B-2668 / P3M-2)</name>
    <dbReference type="NCBI Taxonomy" id="1191523"/>
    <lineage>
        <taxon>Bacteria</taxon>
        <taxon>Pseudomonadati</taxon>
        <taxon>Ignavibacteriota</taxon>
        <taxon>Ignavibacteria</taxon>
        <taxon>Ignavibacteriales</taxon>
        <taxon>Melioribacteraceae</taxon>
        <taxon>Melioribacter</taxon>
    </lineage>
</organism>
<comment type="subcellular location">
    <subcellularLocation>
        <location evidence="2">Membrane</location>
    </subcellularLocation>
</comment>
<gene>
    <name evidence="13" type="ordered locus">MROS_1069</name>
</gene>
<dbReference type="CDD" id="cd00082">
    <property type="entry name" value="HisKA"/>
    <property type="match status" value="1"/>
</dbReference>
<keyword evidence="14" id="KW-1185">Reference proteome</keyword>
<evidence type="ECO:0000256" key="8">
    <source>
        <dbReference type="ARBA" id="ARBA00022840"/>
    </source>
</evidence>
<dbReference type="AlphaFoldDB" id="I6ZZ70"/>
<evidence type="ECO:0000256" key="6">
    <source>
        <dbReference type="ARBA" id="ARBA00022741"/>
    </source>
</evidence>